<gene>
    <name evidence="2" type="ORF">ITP53_09530</name>
</gene>
<feature type="transmembrane region" description="Helical" evidence="1">
    <location>
        <begin position="12"/>
        <end position="35"/>
    </location>
</feature>
<evidence type="ECO:0000256" key="1">
    <source>
        <dbReference type="SAM" id="Phobius"/>
    </source>
</evidence>
<dbReference type="RefSeq" id="WP_195894964.1">
    <property type="nucleotide sequence ID" value="NZ_JADOGI010000021.1"/>
</dbReference>
<dbReference type="Proteomes" id="UP000605361">
    <property type="component" value="Unassembled WGS sequence"/>
</dbReference>
<sequence>MGETRTERETRISVVIGLLAALWLVGTTTLLSLALKELLRLRYAVQFTDQEPDSLLEEYAIAAAIIGIAAPAAGAIIAEKTGRGGIAALFGVGAALCMIVVLAFVSGMQGSPQNADRIRSVHTEPAMVCTVPPEKVLEVPGC</sequence>
<proteinExistence type="predicted"/>
<protein>
    <submittedName>
        <fullName evidence="2">Uncharacterized protein</fullName>
    </submittedName>
</protein>
<evidence type="ECO:0000313" key="3">
    <source>
        <dbReference type="Proteomes" id="UP000605361"/>
    </source>
</evidence>
<organism evidence="2 3">
    <name type="scientific">Nonomuraea cypriaca</name>
    <dbReference type="NCBI Taxonomy" id="1187855"/>
    <lineage>
        <taxon>Bacteria</taxon>
        <taxon>Bacillati</taxon>
        <taxon>Actinomycetota</taxon>
        <taxon>Actinomycetes</taxon>
        <taxon>Streptosporangiales</taxon>
        <taxon>Streptosporangiaceae</taxon>
        <taxon>Nonomuraea</taxon>
    </lineage>
</organism>
<feature type="transmembrane region" description="Helical" evidence="1">
    <location>
        <begin position="59"/>
        <end position="78"/>
    </location>
</feature>
<name>A0A931A494_9ACTN</name>
<keyword evidence="1" id="KW-0472">Membrane</keyword>
<comment type="caution">
    <text evidence="2">The sequence shown here is derived from an EMBL/GenBank/DDBJ whole genome shotgun (WGS) entry which is preliminary data.</text>
</comment>
<keyword evidence="1" id="KW-0812">Transmembrane</keyword>
<feature type="transmembrane region" description="Helical" evidence="1">
    <location>
        <begin position="85"/>
        <end position="105"/>
    </location>
</feature>
<dbReference type="AlphaFoldDB" id="A0A931A494"/>
<accession>A0A931A494</accession>
<keyword evidence="3" id="KW-1185">Reference proteome</keyword>
<reference evidence="2" key="1">
    <citation type="submission" date="2020-11" db="EMBL/GenBank/DDBJ databases">
        <title>Whole-genome analyses of Nonomuraea sp. K274.</title>
        <authorList>
            <person name="Veyisoglu A."/>
        </authorList>
    </citation>
    <scope>NUCLEOTIDE SEQUENCE</scope>
    <source>
        <strain evidence="2">K274</strain>
    </source>
</reference>
<keyword evidence="1" id="KW-1133">Transmembrane helix</keyword>
<evidence type="ECO:0000313" key="2">
    <source>
        <dbReference type="EMBL" id="MBF8185981.1"/>
    </source>
</evidence>
<dbReference type="EMBL" id="JADOGI010000021">
    <property type="protein sequence ID" value="MBF8185981.1"/>
    <property type="molecule type" value="Genomic_DNA"/>
</dbReference>